<sequence>MTTAEPRTAPGAGGTTVPPAREAAPDAVVPASEGRSSRGFLARAAFVTAVLSVAGSVLGLARDQALATLFGAGSETDAFLVAWTVPEFAATLLIEDGLAFALVPMFSLALARRARGAPRDPVRALVASTLPRLALAFAATGALVAVAAPVLVRALAPGLPDHALAVDCTRLTATCVVSFGLAGYCSAALRAHRRFLAPAAIYVAYNTGIITAMFVLGGRWGVRSAAVGVAVGGVLMVAAQLPSLLGRLRRPTPDGERSPGPEDRTAAEDRATAEAGTAVADLTHTGDRRYTRNQTLTDDRTNPQNQTVTDDRTNADDRASARSREQSLAPALFATVLLFALCRQSQVLIERFLASGLPSGAISHLNYAQKVAQIPMTLSLMLCTVTFPVVARALADGDTERARDRVERDVALAACLVLLGAAVVVACAPLIVHLLFQRGAFTAADTAATAGVMRVYALGLLGQTVVGALARSYFSAGRASWYPFAAMAAGVAVTAAVGAGAVGPWGVSGIAAANAAGITVAAALLLAGMGPRSVPVRVRRVLGSLGRPVLAAAVATGAGALAADRVAGPGVSLAVGAATVGGVFVLLGLALGVPVPGPAPVRPTRSAVRFLRRDSPRPDSVRPVTRRHPHGRFRFRSPFRRDR</sequence>
<evidence type="ECO:0000256" key="5">
    <source>
        <dbReference type="ARBA" id="ARBA00022984"/>
    </source>
</evidence>
<dbReference type="PANTHER" id="PTHR47019:SF1">
    <property type="entry name" value="LIPID II FLIPPASE MURJ"/>
    <property type="match status" value="1"/>
</dbReference>
<feature type="transmembrane region" description="Helical" evidence="9">
    <location>
        <begin position="456"/>
        <end position="474"/>
    </location>
</feature>
<evidence type="ECO:0000256" key="3">
    <source>
        <dbReference type="ARBA" id="ARBA00022692"/>
    </source>
</evidence>
<feature type="region of interest" description="Disordered" evidence="8">
    <location>
        <begin position="247"/>
        <end position="323"/>
    </location>
</feature>
<keyword evidence="6 9" id="KW-1133">Transmembrane helix</keyword>
<feature type="compositionally biased region" description="Basic residues" evidence="8">
    <location>
        <begin position="624"/>
        <end position="643"/>
    </location>
</feature>
<feature type="transmembrane region" description="Helical" evidence="9">
    <location>
        <begin position="481"/>
        <end position="503"/>
    </location>
</feature>
<evidence type="ECO:0000313" key="10">
    <source>
        <dbReference type="EMBL" id="MFC5017831.1"/>
    </source>
</evidence>
<feature type="compositionally biased region" description="Basic and acidic residues" evidence="8">
    <location>
        <begin position="251"/>
        <end position="272"/>
    </location>
</feature>
<feature type="transmembrane region" description="Helical" evidence="9">
    <location>
        <begin position="132"/>
        <end position="151"/>
    </location>
</feature>
<evidence type="ECO:0000256" key="6">
    <source>
        <dbReference type="ARBA" id="ARBA00022989"/>
    </source>
</evidence>
<feature type="transmembrane region" description="Helical" evidence="9">
    <location>
        <begin position="509"/>
        <end position="529"/>
    </location>
</feature>
<dbReference type="InterPro" id="IPR051050">
    <property type="entry name" value="Lipid_II_flippase_MurJ/MviN"/>
</dbReference>
<dbReference type="EMBL" id="JBHSJO010000001">
    <property type="protein sequence ID" value="MFC5017831.1"/>
    <property type="molecule type" value="Genomic_DNA"/>
</dbReference>
<feature type="transmembrane region" description="Helical" evidence="9">
    <location>
        <begin position="171"/>
        <end position="189"/>
    </location>
</feature>
<dbReference type="PANTHER" id="PTHR47019">
    <property type="entry name" value="LIPID II FLIPPASE MURJ"/>
    <property type="match status" value="1"/>
</dbReference>
<evidence type="ECO:0000256" key="8">
    <source>
        <dbReference type="SAM" id="MobiDB-lite"/>
    </source>
</evidence>
<proteinExistence type="predicted"/>
<keyword evidence="11" id="KW-1185">Reference proteome</keyword>
<comment type="subcellular location">
    <subcellularLocation>
        <location evidence="1">Cell membrane</location>
        <topology evidence="1">Multi-pass membrane protein</topology>
    </subcellularLocation>
</comment>
<dbReference type="RefSeq" id="WP_381159347.1">
    <property type="nucleotide sequence ID" value="NZ_BAAATN010000002.1"/>
</dbReference>
<evidence type="ECO:0000313" key="11">
    <source>
        <dbReference type="Proteomes" id="UP001595855"/>
    </source>
</evidence>
<keyword evidence="5" id="KW-0573">Peptidoglycan synthesis</keyword>
<accession>A0ABV9WYC5</accession>
<protein>
    <submittedName>
        <fullName evidence="10">Murein biosynthesis integral membrane protein MurJ</fullName>
    </submittedName>
</protein>
<feature type="transmembrane region" description="Helical" evidence="9">
    <location>
        <begin position="196"/>
        <end position="216"/>
    </location>
</feature>
<organism evidence="10 11">
    <name type="scientific">Streptomyces lienomycini</name>
    <dbReference type="NCBI Taxonomy" id="284035"/>
    <lineage>
        <taxon>Bacteria</taxon>
        <taxon>Bacillati</taxon>
        <taxon>Actinomycetota</taxon>
        <taxon>Actinomycetes</taxon>
        <taxon>Kitasatosporales</taxon>
        <taxon>Streptomycetaceae</taxon>
        <taxon>Streptomyces</taxon>
    </lineage>
</organism>
<comment type="caution">
    <text evidence="10">The sequence shown here is derived from an EMBL/GenBank/DDBJ whole genome shotgun (WGS) entry which is preliminary data.</text>
</comment>
<dbReference type="Proteomes" id="UP001595855">
    <property type="component" value="Unassembled WGS sequence"/>
</dbReference>
<feature type="compositionally biased region" description="Polar residues" evidence="8">
    <location>
        <begin position="292"/>
        <end position="308"/>
    </location>
</feature>
<reference evidence="11" key="1">
    <citation type="journal article" date="2019" name="Int. J. Syst. Evol. Microbiol.">
        <title>The Global Catalogue of Microorganisms (GCM) 10K type strain sequencing project: providing services to taxonomists for standard genome sequencing and annotation.</title>
        <authorList>
            <consortium name="The Broad Institute Genomics Platform"/>
            <consortium name="The Broad Institute Genome Sequencing Center for Infectious Disease"/>
            <person name="Wu L."/>
            <person name="Ma J."/>
        </authorList>
    </citation>
    <scope>NUCLEOTIDE SEQUENCE [LARGE SCALE GENOMIC DNA]</scope>
    <source>
        <strain evidence="11">CGMCC 4.1542</strain>
    </source>
</reference>
<evidence type="ECO:0000256" key="1">
    <source>
        <dbReference type="ARBA" id="ARBA00004651"/>
    </source>
</evidence>
<feature type="transmembrane region" description="Helical" evidence="9">
    <location>
        <begin position="40"/>
        <end position="61"/>
    </location>
</feature>
<feature type="transmembrane region" description="Helical" evidence="9">
    <location>
        <begin position="88"/>
        <end position="111"/>
    </location>
</feature>
<dbReference type="InterPro" id="IPR004268">
    <property type="entry name" value="MurJ"/>
</dbReference>
<feature type="transmembrane region" description="Helical" evidence="9">
    <location>
        <begin position="573"/>
        <end position="595"/>
    </location>
</feature>
<evidence type="ECO:0000256" key="4">
    <source>
        <dbReference type="ARBA" id="ARBA00022960"/>
    </source>
</evidence>
<keyword evidence="2" id="KW-1003">Cell membrane</keyword>
<gene>
    <name evidence="10" type="primary">murJ</name>
    <name evidence="10" type="ORF">ACFPRC_23550</name>
</gene>
<keyword evidence="3 9" id="KW-0812">Transmembrane</keyword>
<feature type="region of interest" description="Disordered" evidence="8">
    <location>
        <begin position="1"/>
        <end position="29"/>
    </location>
</feature>
<dbReference type="Pfam" id="PF03023">
    <property type="entry name" value="MurJ"/>
    <property type="match status" value="2"/>
</dbReference>
<keyword evidence="7 9" id="KW-0472">Membrane</keyword>
<evidence type="ECO:0000256" key="9">
    <source>
        <dbReference type="SAM" id="Phobius"/>
    </source>
</evidence>
<feature type="transmembrane region" description="Helical" evidence="9">
    <location>
        <begin position="222"/>
        <end position="241"/>
    </location>
</feature>
<evidence type="ECO:0000256" key="2">
    <source>
        <dbReference type="ARBA" id="ARBA00022475"/>
    </source>
</evidence>
<feature type="transmembrane region" description="Helical" evidence="9">
    <location>
        <begin position="541"/>
        <end position="561"/>
    </location>
</feature>
<keyword evidence="4" id="KW-0133">Cell shape</keyword>
<evidence type="ECO:0000256" key="7">
    <source>
        <dbReference type="ARBA" id="ARBA00023136"/>
    </source>
</evidence>
<dbReference type="PRINTS" id="PR01806">
    <property type="entry name" value="VIRFACTRMVIN"/>
</dbReference>
<feature type="region of interest" description="Disordered" evidence="8">
    <location>
        <begin position="613"/>
        <end position="643"/>
    </location>
</feature>
<feature type="compositionally biased region" description="Basic and acidic residues" evidence="8">
    <location>
        <begin position="309"/>
        <end position="323"/>
    </location>
</feature>
<name>A0ABV9WYC5_9ACTN</name>
<feature type="transmembrane region" description="Helical" evidence="9">
    <location>
        <begin position="410"/>
        <end position="436"/>
    </location>
</feature>